<protein>
    <submittedName>
        <fullName evidence="1">Uncharacterized protein</fullName>
    </submittedName>
</protein>
<evidence type="ECO:0000313" key="1">
    <source>
        <dbReference type="EMBL" id="CAL1261002.1"/>
    </source>
</evidence>
<organism evidence="1 2">
    <name type="scientific">Larinioides sclopetarius</name>
    <dbReference type="NCBI Taxonomy" id="280406"/>
    <lineage>
        <taxon>Eukaryota</taxon>
        <taxon>Metazoa</taxon>
        <taxon>Ecdysozoa</taxon>
        <taxon>Arthropoda</taxon>
        <taxon>Chelicerata</taxon>
        <taxon>Arachnida</taxon>
        <taxon>Araneae</taxon>
        <taxon>Araneomorphae</taxon>
        <taxon>Entelegynae</taxon>
        <taxon>Araneoidea</taxon>
        <taxon>Araneidae</taxon>
        <taxon>Larinioides</taxon>
    </lineage>
</organism>
<dbReference type="Proteomes" id="UP001497382">
    <property type="component" value="Unassembled WGS sequence"/>
</dbReference>
<name>A0AAV1YR63_9ARAC</name>
<keyword evidence="2" id="KW-1185">Reference proteome</keyword>
<evidence type="ECO:0000313" key="2">
    <source>
        <dbReference type="Proteomes" id="UP001497382"/>
    </source>
</evidence>
<reference evidence="1 2" key="1">
    <citation type="submission" date="2024-04" db="EMBL/GenBank/DDBJ databases">
        <authorList>
            <person name="Rising A."/>
            <person name="Reimegard J."/>
            <person name="Sonavane S."/>
            <person name="Akerstrom W."/>
            <person name="Nylinder S."/>
            <person name="Hedman E."/>
            <person name="Kallberg Y."/>
        </authorList>
    </citation>
    <scope>NUCLEOTIDE SEQUENCE [LARGE SCALE GENOMIC DNA]</scope>
</reference>
<comment type="caution">
    <text evidence="1">The sequence shown here is derived from an EMBL/GenBank/DDBJ whole genome shotgun (WGS) entry which is preliminary data.</text>
</comment>
<gene>
    <name evidence="1" type="ORF">LARSCL_LOCUS151</name>
</gene>
<dbReference type="AlphaFoldDB" id="A0AAV1YR63"/>
<dbReference type="EMBL" id="CAXIEN010000001">
    <property type="protein sequence ID" value="CAL1261002.1"/>
    <property type="molecule type" value="Genomic_DNA"/>
</dbReference>
<accession>A0AAV1YR63</accession>
<proteinExistence type="predicted"/>
<sequence>MTIIRSQLSHSRDNDISKTQKTSLHKFALYIQLRNLRIIKPEKRSLHFVN</sequence>